<sequence>MVILNNNRELQSFIEKKDFYIDFLIEKLNKFNIKGNSIDDFENRIDEIENFYHNYYSNFNEEERKLLQLSFWAFFSTILINKLGGKLQIAPKSDYCAGTPQLVDFGNRYNKNGKRQWIGIGFDSWFNGVVQDKLLGSLDGTVKHVIDYYK</sequence>
<evidence type="ECO:0000313" key="1">
    <source>
        <dbReference type="EMBL" id="QAR30361.1"/>
    </source>
</evidence>
<dbReference type="RefSeq" id="WP_128500856.1">
    <property type="nucleotide sequence ID" value="NZ_CP035107.1"/>
</dbReference>
<accession>A0A410JQK6</accession>
<gene>
    <name evidence="1" type="ORF">EQP59_02820</name>
</gene>
<proteinExistence type="predicted"/>
<protein>
    <submittedName>
        <fullName evidence="1">Uncharacterized protein</fullName>
    </submittedName>
</protein>
<organism evidence="1 2">
    <name type="scientific">Ornithobacterium rhinotracheale</name>
    <dbReference type="NCBI Taxonomy" id="28251"/>
    <lineage>
        <taxon>Bacteria</taxon>
        <taxon>Pseudomonadati</taxon>
        <taxon>Bacteroidota</taxon>
        <taxon>Flavobacteriia</taxon>
        <taxon>Flavobacteriales</taxon>
        <taxon>Weeksellaceae</taxon>
        <taxon>Ornithobacterium</taxon>
    </lineage>
</organism>
<reference evidence="1 2" key="1">
    <citation type="submission" date="2019-01" db="EMBL/GenBank/DDBJ databases">
        <title>Whole Genome of Ornithobacterium rhinotracheale FARPER-174b.</title>
        <authorList>
            <person name="Tataje-Lavanda L.A."/>
            <person name="Montalvan A."/>
            <person name="Montesinos R."/>
            <person name="Zimic M."/>
            <person name="Fernandez-Sanchez M."/>
            <person name="Fernandez-Diaz M."/>
        </authorList>
    </citation>
    <scope>NUCLEOTIDE SEQUENCE [LARGE SCALE GENOMIC DNA]</scope>
    <source>
        <strain evidence="1 2">FARPER-174b</strain>
    </source>
</reference>
<dbReference type="EMBL" id="CP035107">
    <property type="protein sequence ID" value="QAR30361.1"/>
    <property type="molecule type" value="Genomic_DNA"/>
</dbReference>
<evidence type="ECO:0000313" key="2">
    <source>
        <dbReference type="Proteomes" id="UP000287701"/>
    </source>
</evidence>
<dbReference type="OrthoDB" id="1446398at2"/>
<name>A0A410JQK6_ORNRH</name>
<dbReference type="AlphaFoldDB" id="A0A410JQK6"/>
<dbReference type="Proteomes" id="UP000287701">
    <property type="component" value="Chromosome"/>
</dbReference>